<keyword evidence="2" id="KW-1185">Reference proteome</keyword>
<evidence type="ECO:0000313" key="1">
    <source>
        <dbReference type="EMBL" id="KAG7090145.1"/>
    </source>
</evidence>
<dbReference type="Proteomes" id="UP001049176">
    <property type="component" value="Chromosome 7"/>
</dbReference>
<dbReference type="GeneID" id="66080828"/>
<proteinExistence type="predicted"/>
<dbReference type="EMBL" id="CM032187">
    <property type="protein sequence ID" value="KAG7090145.1"/>
    <property type="molecule type" value="Genomic_DNA"/>
</dbReference>
<accession>A0A9P7RVG6</accession>
<dbReference type="KEGG" id="more:E1B28_011753"/>
<gene>
    <name evidence="1" type="ORF">E1B28_011753</name>
</gene>
<dbReference type="RefSeq" id="XP_043006615.1">
    <property type="nucleotide sequence ID" value="XM_043156803.1"/>
</dbReference>
<comment type="caution">
    <text evidence="1">The sequence shown here is derived from an EMBL/GenBank/DDBJ whole genome shotgun (WGS) entry which is preliminary data.</text>
</comment>
<dbReference type="AlphaFoldDB" id="A0A9P7RVG6"/>
<reference evidence="1" key="1">
    <citation type="journal article" date="2021" name="Genome Biol. Evol.">
        <title>The assembled and annotated genome of the fairy-ring fungus Marasmius oreades.</title>
        <authorList>
            <person name="Hiltunen M."/>
            <person name="Ament-Velasquez S.L."/>
            <person name="Johannesson H."/>
        </authorList>
    </citation>
    <scope>NUCLEOTIDE SEQUENCE</scope>
    <source>
        <strain evidence="1">03SP1</strain>
    </source>
</reference>
<protein>
    <submittedName>
        <fullName evidence="1">Uncharacterized protein</fullName>
    </submittedName>
</protein>
<sequence>MNSLRVWEDDGNIRRKKRRRGKRLEPLFSVTRRAIPDPTMVHPADSPPRILSRFNNQTVDGKLNDAPLMVLLQTCGAFKAKYGERYVVVVRTNALPS</sequence>
<name>A0A9P7RVG6_9AGAR</name>
<evidence type="ECO:0000313" key="2">
    <source>
        <dbReference type="Proteomes" id="UP001049176"/>
    </source>
</evidence>
<organism evidence="1 2">
    <name type="scientific">Marasmius oreades</name>
    <name type="common">fairy-ring Marasmius</name>
    <dbReference type="NCBI Taxonomy" id="181124"/>
    <lineage>
        <taxon>Eukaryota</taxon>
        <taxon>Fungi</taxon>
        <taxon>Dikarya</taxon>
        <taxon>Basidiomycota</taxon>
        <taxon>Agaricomycotina</taxon>
        <taxon>Agaricomycetes</taxon>
        <taxon>Agaricomycetidae</taxon>
        <taxon>Agaricales</taxon>
        <taxon>Marasmiineae</taxon>
        <taxon>Marasmiaceae</taxon>
        <taxon>Marasmius</taxon>
    </lineage>
</organism>